<organism evidence="1 2">
    <name type="scientific">Pistacia integerrima</name>
    <dbReference type="NCBI Taxonomy" id="434235"/>
    <lineage>
        <taxon>Eukaryota</taxon>
        <taxon>Viridiplantae</taxon>
        <taxon>Streptophyta</taxon>
        <taxon>Embryophyta</taxon>
        <taxon>Tracheophyta</taxon>
        <taxon>Spermatophyta</taxon>
        <taxon>Magnoliopsida</taxon>
        <taxon>eudicotyledons</taxon>
        <taxon>Gunneridae</taxon>
        <taxon>Pentapetalae</taxon>
        <taxon>rosids</taxon>
        <taxon>malvids</taxon>
        <taxon>Sapindales</taxon>
        <taxon>Anacardiaceae</taxon>
        <taxon>Pistacia</taxon>
    </lineage>
</organism>
<reference evidence="2" key="1">
    <citation type="journal article" date="2023" name="G3 (Bethesda)">
        <title>Genome assembly and association tests identify interacting loci associated with vigor, precocity, and sex in interspecific pistachio rootstocks.</title>
        <authorList>
            <person name="Palmer W."/>
            <person name="Jacygrad E."/>
            <person name="Sagayaradj S."/>
            <person name="Cavanaugh K."/>
            <person name="Han R."/>
            <person name="Bertier L."/>
            <person name="Beede B."/>
            <person name="Kafkas S."/>
            <person name="Golino D."/>
            <person name="Preece J."/>
            <person name="Michelmore R."/>
        </authorList>
    </citation>
    <scope>NUCLEOTIDE SEQUENCE [LARGE SCALE GENOMIC DNA]</scope>
</reference>
<dbReference type="EMBL" id="CM047747">
    <property type="protein sequence ID" value="KAJ0017592.1"/>
    <property type="molecule type" value="Genomic_DNA"/>
</dbReference>
<protein>
    <submittedName>
        <fullName evidence="1">Uncharacterized protein</fullName>
    </submittedName>
</protein>
<gene>
    <name evidence="1" type="ORF">Pint_11213</name>
</gene>
<comment type="caution">
    <text evidence="1">The sequence shown here is derived from an EMBL/GenBank/DDBJ whole genome shotgun (WGS) entry which is preliminary data.</text>
</comment>
<keyword evidence="2" id="KW-1185">Reference proteome</keyword>
<dbReference type="Proteomes" id="UP001163603">
    <property type="component" value="Chromosome 12"/>
</dbReference>
<evidence type="ECO:0000313" key="2">
    <source>
        <dbReference type="Proteomes" id="UP001163603"/>
    </source>
</evidence>
<name>A0ACC0XHQ0_9ROSI</name>
<sequence>MAKVKVVTLFMVLLLVLVSTLTHAARPEPSFPNASPATTQLDDVAEEDCEGGSDEECLKRRTLTWLQQGPLPVASFGHLNTFTDEGQRKKKIDKRRREEERGGKEEERKKE</sequence>
<accession>A0ACC0XHQ0</accession>
<evidence type="ECO:0000313" key="1">
    <source>
        <dbReference type="EMBL" id="KAJ0017592.1"/>
    </source>
</evidence>
<proteinExistence type="predicted"/>